<comment type="caution">
    <text evidence="2">The sequence shown here is derived from an EMBL/GenBank/DDBJ whole genome shotgun (WGS) entry which is preliminary data.</text>
</comment>
<reference evidence="2" key="1">
    <citation type="journal article" date="2020" name="mSystems">
        <title>Genome- and Community-Level Interaction Insights into Carbon Utilization and Element Cycling Functions of Hydrothermarchaeota in Hydrothermal Sediment.</title>
        <authorList>
            <person name="Zhou Z."/>
            <person name="Liu Y."/>
            <person name="Xu W."/>
            <person name="Pan J."/>
            <person name="Luo Z.H."/>
            <person name="Li M."/>
        </authorList>
    </citation>
    <scope>NUCLEOTIDE SEQUENCE [LARGE SCALE GENOMIC DNA]</scope>
    <source>
        <strain evidence="2">SpSt-374</strain>
    </source>
</reference>
<name>A0A7C3ZP92_9CYAN</name>
<gene>
    <name evidence="2" type="ORF">ENR15_19415</name>
</gene>
<evidence type="ECO:0000313" key="2">
    <source>
        <dbReference type="EMBL" id="HGG02744.1"/>
    </source>
</evidence>
<proteinExistence type="predicted"/>
<accession>A0A7C3ZP92</accession>
<dbReference type="AlphaFoldDB" id="A0A7C3ZP92"/>
<keyword evidence="1" id="KW-0175">Coiled coil</keyword>
<organism evidence="2">
    <name type="scientific">Planktothricoides sp. SpSt-374</name>
    <dbReference type="NCBI Taxonomy" id="2282167"/>
    <lineage>
        <taxon>Bacteria</taxon>
        <taxon>Bacillati</taxon>
        <taxon>Cyanobacteriota</taxon>
        <taxon>Cyanophyceae</taxon>
        <taxon>Oscillatoriophycideae</taxon>
        <taxon>Oscillatoriales</taxon>
        <taxon>Oscillatoriaceae</taxon>
        <taxon>Planktothricoides</taxon>
    </lineage>
</organism>
<dbReference type="EMBL" id="DSPX01000198">
    <property type="protein sequence ID" value="HGG02744.1"/>
    <property type="molecule type" value="Genomic_DNA"/>
</dbReference>
<feature type="coiled-coil region" evidence="1">
    <location>
        <begin position="65"/>
        <end position="94"/>
    </location>
</feature>
<protein>
    <submittedName>
        <fullName evidence="2">Uncharacterized protein</fullName>
    </submittedName>
</protein>
<evidence type="ECO:0000256" key="1">
    <source>
        <dbReference type="SAM" id="Coils"/>
    </source>
</evidence>
<sequence length="188" mass="22630">MILFKKITDENLEKINNFQEIELLKAVNTYNKAALIISEYLYNCPDLLEQYPEISESFREIRMGIEEAEKRYNIKINQRKKNQEEQTNQKLYEEDQKRQEAATYEQYLQQERRNRGLRYGVPPMDKYSCPVEFPIRATANLAEPDSRGIYYYPDERDVEVYWCFSSREEAEADNFRRPYKTPPKRHAT</sequence>